<sequence>MNQTEKTKVSIVIPCRNEEKYIGECLQSMVEQSYGIENIEVLVCDGYSEDNTQKIINEFNLKYPQVKLVLNEKRVAPSAMNLGIKRAEGEIIIIFGAHAYMDKDYVKLCVEKLNNDESLACVGGKIINISENGIAKAISLAMASPFGVGNALFRFSDKEQYVDTVAFGAYKKKIFDEIGLFDEEFVRNQDDELNFRVTQSGNKILLSPDIISHYYTRGSFSKLWRQYYQYGFWKVRVIQKHKRPASIRHLIPVLFVISMILGIGLSPFFKFARYGFAAELLAYFLGAFTFAVKTSKNNLKYVPQVMLTFFILHLSYGSGFLEGIFVFLLCKSKKSIEKNIKTSR</sequence>
<keyword evidence="2" id="KW-0328">Glycosyltransferase</keyword>
<evidence type="ECO:0000313" key="6">
    <source>
        <dbReference type="EMBL" id="KIE47510.1"/>
    </source>
</evidence>
<feature type="transmembrane region" description="Helical" evidence="4">
    <location>
        <begin position="275"/>
        <end position="293"/>
    </location>
</feature>
<dbReference type="InterPro" id="IPR001173">
    <property type="entry name" value="Glyco_trans_2-like"/>
</dbReference>
<dbReference type="InterPro" id="IPR029044">
    <property type="entry name" value="Nucleotide-diphossugar_trans"/>
</dbReference>
<evidence type="ECO:0000256" key="2">
    <source>
        <dbReference type="ARBA" id="ARBA00022676"/>
    </source>
</evidence>
<dbReference type="Proteomes" id="UP000031366">
    <property type="component" value="Unassembled WGS sequence"/>
</dbReference>
<dbReference type="CDD" id="cd02525">
    <property type="entry name" value="Succinoglycan_BP_ExoA"/>
    <property type="match status" value="1"/>
</dbReference>
<dbReference type="STRING" id="29341.RSJ17_08130"/>
<dbReference type="RefSeq" id="WP_039631197.1">
    <property type="nucleotide sequence ID" value="NZ_AYSO01000014.1"/>
</dbReference>
<keyword evidence="7" id="KW-1185">Reference proteome</keyword>
<dbReference type="PANTHER" id="PTHR43630:SF1">
    <property type="entry name" value="POLY-BETA-1,6-N-ACETYL-D-GLUCOSAMINE SYNTHASE"/>
    <property type="match status" value="1"/>
</dbReference>
<dbReference type="EMBL" id="AYSO01000014">
    <property type="protein sequence ID" value="KIE47510.1"/>
    <property type="molecule type" value="Genomic_DNA"/>
</dbReference>
<keyword evidence="4" id="KW-0812">Transmembrane</keyword>
<dbReference type="Gene3D" id="3.90.550.10">
    <property type="entry name" value="Spore Coat Polysaccharide Biosynthesis Protein SpsA, Chain A"/>
    <property type="match status" value="1"/>
</dbReference>
<reference evidence="6 7" key="1">
    <citation type="journal article" date="2015" name="Infect. Genet. Evol.">
        <title>Genomic sequences of six botulinum neurotoxin-producing strains representing three clostridial species illustrate the mobility and diversity of botulinum neurotoxin genes.</title>
        <authorList>
            <person name="Smith T.J."/>
            <person name="Hill K.K."/>
            <person name="Xie G."/>
            <person name="Foley B.T."/>
            <person name="Williamson C.H."/>
            <person name="Foster J.T."/>
            <person name="Johnson S.L."/>
            <person name="Chertkov O."/>
            <person name="Teshima H."/>
            <person name="Gibbons H.S."/>
            <person name="Johnsky L.A."/>
            <person name="Karavis M.A."/>
            <person name="Smith L.A."/>
        </authorList>
    </citation>
    <scope>NUCLEOTIDE SEQUENCE [LARGE SCALE GENOMIC DNA]</scope>
    <source>
        <strain evidence="6 7">CDC 2741</strain>
    </source>
</reference>
<keyword evidence="4" id="KW-1133">Transmembrane helix</keyword>
<gene>
    <name evidence="6" type="ORF">U732_2885</name>
</gene>
<dbReference type="SUPFAM" id="SSF53448">
    <property type="entry name" value="Nucleotide-diphospho-sugar transferases"/>
    <property type="match status" value="1"/>
</dbReference>
<organism evidence="6 7">
    <name type="scientific">Clostridium argentinense CDC 2741</name>
    <dbReference type="NCBI Taxonomy" id="1418104"/>
    <lineage>
        <taxon>Bacteria</taxon>
        <taxon>Bacillati</taxon>
        <taxon>Bacillota</taxon>
        <taxon>Clostridia</taxon>
        <taxon>Eubacteriales</taxon>
        <taxon>Clostridiaceae</taxon>
        <taxon>Clostridium</taxon>
    </lineage>
</organism>
<evidence type="ECO:0000313" key="7">
    <source>
        <dbReference type="Proteomes" id="UP000031366"/>
    </source>
</evidence>
<keyword evidence="4" id="KW-0472">Membrane</keyword>
<accession>A0A0C1UJQ9</accession>
<evidence type="ECO:0000259" key="5">
    <source>
        <dbReference type="Pfam" id="PF00535"/>
    </source>
</evidence>
<feature type="transmembrane region" description="Helical" evidence="4">
    <location>
        <begin position="250"/>
        <end position="269"/>
    </location>
</feature>
<evidence type="ECO:0000256" key="1">
    <source>
        <dbReference type="ARBA" id="ARBA00006739"/>
    </source>
</evidence>
<feature type="domain" description="Glycosyltransferase 2-like" evidence="5">
    <location>
        <begin position="10"/>
        <end position="178"/>
    </location>
</feature>
<comment type="caution">
    <text evidence="6">The sequence shown here is derived from an EMBL/GenBank/DDBJ whole genome shotgun (WGS) entry which is preliminary data.</text>
</comment>
<comment type="similarity">
    <text evidence="1">Belongs to the glycosyltransferase 2 family.</text>
</comment>
<protein>
    <submittedName>
        <fullName evidence="6">Glycosyl transferase 2 family protein</fullName>
    </submittedName>
</protein>
<name>A0A0C1UJQ9_9CLOT</name>
<dbReference type="OrthoDB" id="9766971at2"/>
<evidence type="ECO:0000256" key="3">
    <source>
        <dbReference type="ARBA" id="ARBA00022679"/>
    </source>
</evidence>
<dbReference type="AlphaFoldDB" id="A0A0C1UJQ9"/>
<dbReference type="PANTHER" id="PTHR43630">
    <property type="entry name" value="POLY-BETA-1,6-N-ACETYL-D-GLUCOSAMINE SYNTHASE"/>
    <property type="match status" value="1"/>
</dbReference>
<proteinExistence type="inferred from homology"/>
<dbReference type="GO" id="GO:0016757">
    <property type="term" value="F:glycosyltransferase activity"/>
    <property type="evidence" value="ECO:0007669"/>
    <property type="project" value="UniProtKB-KW"/>
</dbReference>
<keyword evidence="3 6" id="KW-0808">Transferase</keyword>
<evidence type="ECO:0000256" key="4">
    <source>
        <dbReference type="SAM" id="Phobius"/>
    </source>
</evidence>
<feature type="transmembrane region" description="Helical" evidence="4">
    <location>
        <begin position="305"/>
        <end position="329"/>
    </location>
</feature>
<dbReference type="Pfam" id="PF00535">
    <property type="entry name" value="Glycos_transf_2"/>
    <property type="match status" value="1"/>
</dbReference>